<evidence type="ECO:0000313" key="2">
    <source>
        <dbReference type="EMBL" id="QEG39876.1"/>
    </source>
</evidence>
<dbReference type="EMBL" id="CP042914">
    <property type="protein sequence ID" value="QEG39876.1"/>
    <property type="molecule type" value="Genomic_DNA"/>
</dbReference>
<dbReference type="KEGG" id="rul:UC8_18750"/>
<dbReference type="RefSeq" id="WP_068139444.1">
    <property type="nucleotide sequence ID" value="NZ_CP042914.1"/>
</dbReference>
<organism evidence="2 3">
    <name type="scientific">Roseimaritima ulvae</name>
    <dbReference type="NCBI Taxonomy" id="980254"/>
    <lineage>
        <taxon>Bacteria</taxon>
        <taxon>Pseudomonadati</taxon>
        <taxon>Planctomycetota</taxon>
        <taxon>Planctomycetia</taxon>
        <taxon>Pirellulales</taxon>
        <taxon>Pirellulaceae</taxon>
        <taxon>Roseimaritima</taxon>
    </lineage>
</organism>
<dbReference type="GO" id="GO:0016787">
    <property type="term" value="F:hydrolase activity"/>
    <property type="evidence" value="ECO:0007669"/>
    <property type="project" value="InterPro"/>
</dbReference>
<dbReference type="Gene3D" id="2.60.120.560">
    <property type="entry name" value="Exo-inulinase, domain 1"/>
    <property type="match status" value="1"/>
</dbReference>
<evidence type="ECO:0000313" key="3">
    <source>
        <dbReference type="Proteomes" id="UP000325286"/>
    </source>
</evidence>
<gene>
    <name evidence="2" type="ORF">UC8_18750</name>
</gene>
<name>A0A5B9QS70_9BACT</name>
<accession>A0A5B9QS70</accession>
<sequence length="253" mass="28366">MLRFSACLAVVILTAALTPNEGKTADPKPPEGFRALFNGQDLTGWYGLNPHAAAKLSGEKKAANLQKQRDEFAQHWRVDNGELVNDGHGPYATTEEEFGDIEFLIDYKTVAKADSGIYLRGTPQVQIWDWNQVYNPKRPTRKPHLGSGGLFNNSPGKAGRHPLVLADKPFGEWNHFRIRQIGDRTWVWLNDQLVVDGAVMENFWDRKQPLPAKGPIMLQTHGGEIRWRNIFVRNIDEQEAKQILAASASASAE</sequence>
<reference evidence="2 3" key="1">
    <citation type="submission" date="2019-08" db="EMBL/GenBank/DDBJ databases">
        <title>Deep-cultivation of Planctomycetes and their phenomic and genomic characterization uncovers novel biology.</title>
        <authorList>
            <person name="Wiegand S."/>
            <person name="Jogler M."/>
            <person name="Boedeker C."/>
            <person name="Pinto D."/>
            <person name="Vollmers J."/>
            <person name="Rivas-Marin E."/>
            <person name="Kohn T."/>
            <person name="Peeters S.H."/>
            <person name="Heuer A."/>
            <person name="Rast P."/>
            <person name="Oberbeckmann S."/>
            <person name="Bunk B."/>
            <person name="Jeske O."/>
            <person name="Meyerdierks A."/>
            <person name="Storesund J.E."/>
            <person name="Kallscheuer N."/>
            <person name="Luecker S."/>
            <person name="Lage O.M."/>
            <person name="Pohl T."/>
            <person name="Merkel B.J."/>
            <person name="Hornburger P."/>
            <person name="Mueller R.-W."/>
            <person name="Bruemmer F."/>
            <person name="Labrenz M."/>
            <person name="Spormann A.M."/>
            <person name="Op den Camp H."/>
            <person name="Overmann J."/>
            <person name="Amann R."/>
            <person name="Jetten M.S.M."/>
            <person name="Mascher T."/>
            <person name="Medema M.H."/>
            <person name="Devos D.P."/>
            <person name="Kaster A.-K."/>
            <person name="Ovreas L."/>
            <person name="Rohde M."/>
            <person name="Galperin M.Y."/>
            <person name="Jogler C."/>
        </authorList>
    </citation>
    <scope>NUCLEOTIDE SEQUENCE [LARGE SCALE GENOMIC DNA]</scope>
    <source>
        <strain evidence="2 3">UC8</strain>
    </source>
</reference>
<dbReference type="OrthoDB" id="257393at2"/>
<proteinExistence type="predicted"/>
<dbReference type="Pfam" id="PF06439">
    <property type="entry name" value="3keto-disac_hyd"/>
    <property type="match status" value="1"/>
</dbReference>
<keyword evidence="3" id="KW-1185">Reference proteome</keyword>
<dbReference type="InterPro" id="IPR010496">
    <property type="entry name" value="AL/BT2_dom"/>
</dbReference>
<feature type="domain" description="3-keto-alpha-glucoside-1,2-lyase/3-keto-2-hydroxy-glucal hydratase" evidence="1">
    <location>
        <begin position="32"/>
        <end position="233"/>
    </location>
</feature>
<evidence type="ECO:0000259" key="1">
    <source>
        <dbReference type="Pfam" id="PF06439"/>
    </source>
</evidence>
<dbReference type="AlphaFoldDB" id="A0A5B9QS70"/>
<protein>
    <recommendedName>
        <fullName evidence="1">3-keto-alpha-glucoside-1,2-lyase/3-keto-2-hydroxy-glucal hydratase domain-containing protein</fullName>
    </recommendedName>
</protein>
<dbReference type="Proteomes" id="UP000325286">
    <property type="component" value="Chromosome"/>
</dbReference>